<accession>A0A2G8SI64</accession>
<keyword evidence="2" id="KW-1185">Reference proteome</keyword>
<evidence type="ECO:0000313" key="2">
    <source>
        <dbReference type="Proteomes" id="UP000230002"/>
    </source>
</evidence>
<protein>
    <submittedName>
        <fullName evidence="1">Uncharacterized protein</fullName>
    </submittedName>
</protein>
<proteinExistence type="predicted"/>
<dbReference type="Proteomes" id="UP000230002">
    <property type="component" value="Unassembled WGS sequence"/>
</dbReference>
<dbReference type="EMBL" id="AYKW01000007">
    <property type="protein sequence ID" value="PIL33450.1"/>
    <property type="molecule type" value="Genomic_DNA"/>
</dbReference>
<name>A0A2G8SI64_9APHY</name>
<comment type="caution">
    <text evidence="1">The sequence shown here is derived from an EMBL/GenBank/DDBJ whole genome shotgun (WGS) entry which is preliminary data.</text>
</comment>
<reference evidence="1 2" key="1">
    <citation type="journal article" date="2015" name="Sci. Rep.">
        <title>Chromosome-level genome map provides insights into diverse defense mechanisms in the medicinal fungus Ganoderma sinense.</title>
        <authorList>
            <person name="Zhu Y."/>
            <person name="Xu J."/>
            <person name="Sun C."/>
            <person name="Zhou S."/>
            <person name="Xu H."/>
            <person name="Nelson D.R."/>
            <person name="Qian J."/>
            <person name="Song J."/>
            <person name="Luo H."/>
            <person name="Xiang L."/>
            <person name="Li Y."/>
            <person name="Xu Z."/>
            <person name="Ji A."/>
            <person name="Wang L."/>
            <person name="Lu S."/>
            <person name="Hayward A."/>
            <person name="Sun W."/>
            <person name="Li X."/>
            <person name="Schwartz D.C."/>
            <person name="Wang Y."/>
            <person name="Chen S."/>
        </authorList>
    </citation>
    <scope>NUCLEOTIDE SEQUENCE [LARGE SCALE GENOMIC DNA]</scope>
    <source>
        <strain evidence="1 2">ZZ0214-1</strain>
    </source>
</reference>
<dbReference type="AlphaFoldDB" id="A0A2G8SI64"/>
<evidence type="ECO:0000313" key="1">
    <source>
        <dbReference type="EMBL" id="PIL33450.1"/>
    </source>
</evidence>
<organism evidence="1 2">
    <name type="scientific">Ganoderma sinense ZZ0214-1</name>
    <dbReference type="NCBI Taxonomy" id="1077348"/>
    <lineage>
        <taxon>Eukaryota</taxon>
        <taxon>Fungi</taxon>
        <taxon>Dikarya</taxon>
        <taxon>Basidiomycota</taxon>
        <taxon>Agaricomycotina</taxon>
        <taxon>Agaricomycetes</taxon>
        <taxon>Polyporales</taxon>
        <taxon>Polyporaceae</taxon>
        <taxon>Ganoderma</taxon>
    </lineage>
</organism>
<gene>
    <name evidence="1" type="ORF">GSI_04073</name>
</gene>
<sequence>MHHDGLPSPPLRAKIAIQLGEKRTQILDNKLIQLKDSLHRKQVSPVDPKFRSDLCLGKNINNGFS</sequence>